<dbReference type="InterPro" id="IPR008699">
    <property type="entry name" value="NDUFB8"/>
</dbReference>
<evidence type="ECO:0008006" key="3">
    <source>
        <dbReference type="Google" id="ProtNLM"/>
    </source>
</evidence>
<evidence type="ECO:0000313" key="2">
    <source>
        <dbReference type="Proteomes" id="UP001355207"/>
    </source>
</evidence>
<reference evidence="1 2" key="1">
    <citation type="submission" date="2024-01" db="EMBL/GenBank/DDBJ databases">
        <title>Comparative genomics of Cryptococcus and Kwoniella reveals pathogenesis evolution and contrasting modes of karyotype evolution via chromosome fusion or intercentromeric recombination.</title>
        <authorList>
            <person name="Coelho M.A."/>
            <person name="David-Palma M."/>
            <person name="Shea T."/>
            <person name="Bowers K."/>
            <person name="McGinley-Smith S."/>
            <person name="Mohammad A.W."/>
            <person name="Gnirke A."/>
            <person name="Yurkov A.M."/>
            <person name="Nowrousian M."/>
            <person name="Sun S."/>
            <person name="Cuomo C.A."/>
            <person name="Heitman J."/>
        </authorList>
    </citation>
    <scope>NUCLEOTIDE SEQUENCE [LARGE SCALE GENOMIC DNA]</scope>
    <source>
        <strain evidence="1 2">CBS 6074</strain>
    </source>
</reference>
<accession>A0AAX4JXK9</accession>
<name>A0AAX4JXK9_9TREE</name>
<keyword evidence="2" id="KW-1185">Reference proteome</keyword>
<protein>
    <recommendedName>
        <fullName evidence="3">NADH dehydrogenase (Ubiquinone) 1 beta subcomplex 8</fullName>
    </recommendedName>
</protein>
<dbReference type="GeneID" id="91094854"/>
<evidence type="ECO:0000313" key="1">
    <source>
        <dbReference type="EMBL" id="WWC89263.1"/>
    </source>
</evidence>
<dbReference type="PANTHER" id="PTHR12840">
    <property type="entry name" value="NADH-UBIQUINONE OXIDOREDUCTASE ASHI SUBUNIT"/>
    <property type="match status" value="1"/>
</dbReference>
<organism evidence="1 2">
    <name type="scientific">Kwoniella dendrophila CBS 6074</name>
    <dbReference type="NCBI Taxonomy" id="1295534"/>
    <lineage>
        <taxon>Eukaryota</taxon>
        <taxon>Fungi</taxon>
        <taxon>Dikarya</taxon>
        <taxon>Basidiomycota</taxon>
        <taxon>Agaricomycotina</taxon>
        <taxon>Tremellomycetes</taxon>
        <taxon>Tremellales</taxon>
        <taxon>Cryptococcaceae</taxon>
        <taxon>Kwoniella</taxon>
    </lineage>
</organism>
<dbReference type="Pfam" id="PF05821">
    <property type="entry name" value="NDUF_B8"/>
    <property type="match status" value="1"/>
</dbReference>
<dbReference type="Proteomes" id="UP001355207">
    <property type="component" value="Chromosome 5"/>
</dbReference>
<dbReference type="PANTHER" id="PTHR12840:SF1">
    <property type="entry name" value="NADH DEHYDROGENASE [UBIQUINONE] 1 BETA SUBCOMPLEX SUBUNIT 8, MITOCHONDRIAL"/>
    <property type="match status" value="1"/>
</dbReference>
<proteinExistence type="predicted"/>
<dbReference type="RefSeq" id="XP_066076026.1">
    <property type="nucleotide sequence ID" value="XM_066219929.1"/>
</dbReference>
<dbReference type="EMBL" id="CP144102">
    <property type="protein sequence ID" value="WWC89263.1"/>
    <property type="molecule type" value="Genomic_DNA"/>
</dbReference>
<dbReference type="AlphaFoldDB" id="A0AAX4JXK9"/>
<sequence>MFKPTLLRTALPKRIISGNSPLIVRQNGIRFASAATNSPVTTSGTPDVAETSYIPSRLSPGEEIDPQLNGYPQLPNVSNQQREPFGWWDRQERKNFGEVMHESEDVIGMWGPDVHKTSPWSALFQLSVAFSLIGVASYAIISNRLERPVAQRTYPYNGLEKELGGQSYARPEEVDSEE</sequence>
<gene>
    <name evidence="1" type="ORF">L201_004184</name>
</gene>
<dbReference type="GO" id="GO:0005739">
    <property type="term" value="C:mitochondrion"/>
    <property type="evidence" value="ECO:0007669"/>
    <property type="project" value="InterPro"/>
</dbReference>